<dbReference type="Gene3D" id="3.30.390.10">
    <property type="entry name" value="Enolase-like, N-terminal domain"/>
    <property type="match status" value="1"/>
</dbReference>
<proteinExistence type="predicted"/>
<comment type="caution">
    <text evidence="2">The sequence shown here is derived from an EMBL/GenBank/DDBJ whole genome shotgun (WGS) entry which is preliminary data.</text>
</comment>
<dbReference type="InterPro" id="IPR034593">
    <property type="entry name" value="DgoD-like"/>
</dbReference>
<name>A0A645GIK2_9ZZZZ</name>
<evidence type="ECO:0000259" key="1">
    <source>
        <dbReference type="Pfam" id="PF13378"/>
    </source>
</evidence>
<dbReference type="SUPFAM" id="SSF51604">
    <property type="entry name" value="Enolase C-terminal domain-like"/>
    <property type="match status" value="1"/>
</dbReference>
<protein>
    <submittedName>
        <fullName evidence="2">D-galactonate dehydratase</fullName>
        <ecNumber evidence="2">4.2.1.6</ecNumber>
    </submittedName>
</protein>
<dbReference type="PANTHER" id="PTHR48080:SF2">
    <property type="entry name" value="D-GALACTONATE DEHYDRATASE"/>
    <property type="match status" value="1"/>
</dbReference>
<evidence type="ECO:0000313" key="2">
    <source>
        <dbReference type="EMBL" id="MPN25960.1"/>
    </source>
</evidence>
<keyword evidence="2" id="KW-0456">Lyase</keyword>
<dbReference type="Pfam" id="PF13378">
    <property type="entry name" value="MR_MLE_C"/>
    <property type="match status" value="1"/>
</dbReference>
<accession>A0A645GIK2</accession>
<gene>
    <name evidence="2" type="primary">dgoD_9</name>
    <name evidence="2" type="ORF">SDC9_173382</name>
</gene>
<dbReference type="PANTHER" id="PTHR48080">
    <property type="entry name" value="D-GALACTONATE DEHYDRATASE-RELATED"/>
    <property type="match status" value="1"/>
</dbReference>
<dbReference type="CDD" id="cd03316">
    <property type="entry name" value="MR_like"/>
    <property type="match status" value="1"/>
</dbReference>
<dbReference type="Gene3D" id="3.20.20.120">
    <property type="entry name" value="Enolase-like C-terminal domain"/>
    <property type="match status" value="1"/>
</dbReference>
<dbReference type="InterPro" id="IPR029065">
    <property type="entry name" value="Enolase_C-like"/>
</dbReference>
<dbReference type="InterPro" id="IPR036849">
    <property type="entry name" value="Enolase-like_C_sf"/>
</dbReference>
<dbReference type="GO" id="GO:0008869">
    <property type="term" value="F:galactonate dehydratase activity"/>
    <property type="evidence" value="ECO:0007669"/>
    <property type="project" value="UniProtKB-EC"/>
</dbReference>
<dbReference type="InterPro" id="IPR029017">
    <property type="entry name" value="Enolase-like_N"/>
</dbReference>
<sequence>MHTAEKTLSALREAIGPNVDILIGTHGQHTTASAVKLGKMLEKYNCCWYEEPVGSENTRELGKVVQACTVPVATGERLVMTHDFQRLFEDNGCAVAQPDLGIVGGITEAVKIAHMAEPKFIQMAPHCWGGPLILAAAVHVDASVPNFILQETVDEGLGFFKEVMEEPVVWDKGYLIPPDRPGLGVNLVEDALKKYAAE</sequence>
<reference evidence="2" key="1">
    <citation type="submission" date="2019-08" db="EMBL/GenBank/DDBJ databases">
        <authorList>
            <person name="Kucharzyk K."/>
            <person name="Murdoch R.W."/>
            <person name="Higgins S."/>
            <person name="Loffler F."/>
        </authorList>
    </citation>
    <scope>NUCLEOTIDE SEQUENCE</scope>
</reference>
<feature type="domain" description="Enolase C-terminal" evidence="1">
    <location>
        <begin position="5"/>
        <end position="191"/>
    </location>
</feature>
<organism evidence="2">
    <name type="scientific">bioreactor metagenome</name>
    <dbReference type="NCBI Taxonomy" id="1076179"/>
    <lineage>
        <taxon>unclassified sequences</taxon>
        <taxon>metagenomes</taxon>
        <taxon>ecological metagenomes</taxon>
    </lineage>
</organism>
<dbReference type="EC" id="4.2.1.6" evidence="2"/>
<dbReference type="AlphaFoldDB" id="A0A645GIK2"/>
<dbReference type="EMBL" id="VSSQ01075334">
    <property type="protein sequence ID" value="MPN25960.1"/>
    <property type="molecule type" value="Genomic_DNA"/>
</dbReference>